<evidence type="ECO:0000256" key="1">
    <source>
        <dbReference type="SAM" id="Phobius"/>
    </source>
</evidence>
<keyword evidence="1" id="KW-0472">Membrane</keyword>
<comment type="caution">
    <text evidence="2">The sequence shown here is derived from an EMBL/GenBank/DDBJ whole genome shotgun (WGS) entry which is preliminary data.</text>
</comment>
<evidence type="ECO:0000313" key="3">
    <source>
        <dbReference type="Proteomes" id="UP000318288"/>
    </source>
</evidence>
<feature type="transmembrane region" description="Helical" evidence="1">
    <location>
        <begin position="56"/>
        <end position="77"/>
    </location>
</feature>
<sequence length="120" mass="12859">MSLSFRRRDRDGNVHHYLIPFDPLAVIALIGISVGFALPALFAFRNVVHHSPVNVALAIGFALAAGFGSFVVAKLSVIRGGTLISFGPRLMPATMRHLYVFGYVTMICAGLLAALFAMVA</sequence>
<keyword evidence="1" id="KW-0812">Transmembrane</keyword>
<dbReference type="Proteomes" id="UP000318288">
    <property type="component" value="Unassembled WGS sequence"/>
</dbReference>
<evidence type="ECO:0000313" key="2">
    <source>
        <dbReference type="EMBL" id="TWU41679.1"/>
    </source>
</evidence>
<proteinExistence type="predicted"/>
<accession>A0A5C6E3D0</accession>
<organism evidence="2 3">
    <name type="scientific">Rubripirellula tenax</name>
    <dbReference type="NCBI Taxonomy" id="2528015"/>
    <lineage>
        <taxon>Bacteria</taxon>
        <taxon>Pseudomonadati</taxon>
        <taxon>Planctomycetota</taxon>
        <taxon>Planctomycetia</taxon>
        <taxon>Pirellulales</taxon>
        <taxon>Pirellulaceae</taxon>
        <taxon>Rubripirellula</taxon>
    </lineage>
</organism>
<feature type="transmembrane region" description="Helical" evidence="1">
    <location>
        <begin position="98"/>
        <end position="119"/>
    </location>
</feature>
<protein>
    <submittedName>
        <fullName evidence="2">Uncharacterized protein</fullName>
    </submittedName>
</protein>
<reference evidence="2 3" key="1">
    <citation type="submission" date="2019-02" db="EMBL/GenBank/DDBJ databases">
        <title>Deep-cultivation of Planctomycetes and their phenomic and genomic characterization uncovers novel biology.</title>
        <authorList>
            <person name="Wiegand S."/>
            <person name="Jogler M."/>
            <person name="Boedeker C."/>
            <person name="Pinto D."/>
            <person name="Vollmers J."/>
            <person name="Rivas-Marin E."/>
            <person name="Kohn T."/>
            <person name="Peeters S.H."/>
            <person name="Heuer A."/>
            <person name="Rast P."/>
            <person name="Oberbeckmann S."/>
            <person name="Bunk B."/>
            <person name="Jeske O."/>
            <person name="Meyerdierks A."/>
            <person name="Storesund J.E."/>
            <person name="Kallscheuer N."/>
            <person name="Luecker S."/>
            <person name="Lage O.M."/>
            <person name="Pohl T."/>
            <person name="Merkel B.J."/>
            <person name="Hornburger P."/>
            <person name="Mueller R.-W."/>
            <person name="Bruemmer F."/>
            <person name="Labrenz M."/>
            <person name="Spormann A.M."/>
            <person name="Op Den Camp H."/>
            <person name="Overmann J."/>
            <person name="Amann R."/>
            <person name="Jetten M.S.M."/>
            <person name="Mascher T."/>
            <person name="Medema M.H."/>
            <person name="Devos D.P."/>
            <person name="Kaster A.-K."/>
            <person name="Ovreas L."/>
            <person name="Rohde M."/>
            <person name="Galperin M.Y."/>
            <person name="Jogler C."/>
        </authorList>
    </citation>
    <scope>NUCLEOTIDE SEQUENCE [LARGE SCALE GENOMIC DNA]</scope>
    <source>
        <strain evidence="2 3">Poly51</strain>
    </source>
</reference>
<keyword evidence="3" id="KW-1185">Reference proteome</keyword>
<feature type="transmembrane region" description="Helical" evidence="1">
    <location>
        <begin position="21"/>
        <end position="44"/>
    </location>
</feature>
<name>A0A5C6E3D0_9BACT</name>
<gene>
    <name evidence="2" type="ORF">Poly51_63930</name>
</gene>
<keyword evidence="1" id="KW-1133">Transmembrane helix</keyword>
<dbReference type="RefSeq" id="WP_146462672.1">
    <property type="nucleotide sequence ID" value="NZ_SJPW01000034.1"/>
</dbReference>
<dbReference type="AlphaFoldDB" id="A0A5C6E3D0"/>
<dbReference type="EMBL" id="SJPW01000034">
    <property type="protein sequence ID" value="TWU41679.1"/>
    <property type="molecule type" value="Genomic_DNA"/>
</dbReference>